<dbReference type="EnsemblFungi" id="PTTG_25593-t43_1">
    <property type="protein sequence ID" value="PTTG_25593-t43_1-p1"/>
    <property type="gene ID" value="PTTG_25593"/>
</dbReference>
<feature type="compositionally biased region" description="Polar residues" evidence="1">
    <location>
        <begin position="189"/>
        <end position="204"/>
    </location>
</feature>
<sequence>MTLSNTLLTDPSPSNEPGALPARLLAVATLQILANSTQFTSVRPVSLSTLTDVAAGYLELIAQAARASADHSGRTQVNGWDLSGVLESLDGPGALSGLHNWCIENLASKQTIPNQSEPIDKLAHVAKNLKQFSHTPSVEPITTLSFLPLTDAEIAALDRAGESDLEDDHPSPSSQSSSSQDDSDLENMRSLTSPTTLPQPNLQPDAQPPTLIDTQVPTTATTPWRSINDIPAYVPHHLPPFPGLERVSTSTRTEAHLLSGEPTHHPIPAPLSAPTTHHEPNLFNNLNPYLVAVPFSRSQLAENHGSSFVAPKEPLRSTSPANVHPEGEGGRSEEESPARKKAKLSSSLEGFLQTYAYMVEEKMTNTSTSSNINNINKGAMEESKFMRRNAVRQRFIAGEQTMPIHDSLIGTIPVSSIRANRWSAGWIPHPPSQDGRLLPVPELKPFGHTALPAPVTMPVPIQFPPCPPFHQPHPRIPDLIPRLFRRVSQEPGGERFTLISRMSRLGPPSELGEAGEPLPYKIKDLPTPLEQPTPNNLLINNNNSALSQPKYIQWGFHWPPNEGRDPLPTPKPPSDFKPPEFPGMPKTTAEKLRLVQRDKELAAIAAAAANNLTHSDVHPLPDSEFIQPPPSTSLPTLTPSGSAPMDEEPLP</sequence>
<dbReference type="OrthoDB" id="436852at2759"/>
<evidence type="ECO:0000313" key="3">
    <source>
        <dbReference type="EnsemblFungi" id="PTTG_25593-t43_1-p1"/>
    </source>
</evidence>
<dbReference type="VEuPathDB" id="FungiDB:PTTG_25593"/>
<feature type="compositionally biased region" description="Low complexity" evidence="1">
    <location>
        <begin position="171"/>
        <end position="180"/>
    </location>
</feature>
<dbReference type="STRING" id="630390.A0A180H1V3"/>
<keyword evidence="4" id="KW-1185">Reference proteome</keyword>
<feature type="region of interest" description="Disordered" evidence="1">
    <location>
        <begin position="557"/>
        <end position="586"/>
    </location>
</feature>
<evidence type="ECO:0000313" key="4">
    <source>
        <dbReference type="Proteomes" id="UP000005240"/>
    </source>
</evidence>
<dbReference type="GO" id="GO:0005669">
    <property type="term" value="C:transcription factor TFIID complex"/>
    <property type="evidence" value="ECO:0007669"/>
    <property type="project" value="InterPro"/>
</dbReference>
<reference evidence="3" key="4">
    <citation type="submission" date="2025-05" db="UniProtKB">
        <authorList>
            <consortium name="EnsemblFungi"/>
        </authorList>
    </citation>
    <scope>IDENTIFICATION</scope>
    <source>
        <strain evidence="3">isolate 1-1 / race 1 (BBBD)</strain>
    </source>
</reference>
<dbReference type="InterPro" id="IPR037818">
    <property type="entry name" value="TAF8"/>
</dbReference>
<evidence type="ECO:0000313" key="2">
    <source>
        <dbReference type="EMBL" id="OAV98568.1"/>
    </source>
</evidence>
<dbReference type="EMBL" id="ADAS02000006">
    <property type="protein sequence ID" value="OAV98568.1"/>
    <property type="molecule type" value="Genomic_DNA"/>
</dbReference>
<dbReference type="GO" id="GO:0046982">
    <property type="term" value="F:protein heterodimerization activity"/>
    <property type="evidence" value="ECO:0007669"/>
    <property type="project" value="InterPro"/>
</dbReference>
<reference evidence="2" key="2">
    <citation type="submission" date="2016-05" db="EMBL/GenBank/DDBJ databases">
        <title>Comparative analysis highlights variable genome content of wheat rusts and divergence of the mating loci.</title>
        <authorList>
            <person name="Cuomo C.A."/>
            <person name="Bakkeren G."/>
            <person name="Szabo L."/>
            <person name="Khalil H."/>
            <person name="Joly D."/>
            <person name="Goldberg J."/>
            <person name="Young S."/>
            <person name="Zeng Q."/>
            <person name="Fellers J."/>
        </authorList>
    </citation>
    <scope>NUCLEOTIDE SEQUENCE [LARGE SCALE GENOMIC DNA]</scope>
    <source>
        <strain evidence="2">1-1 BBBD Race 1</strain>
    </source>
</reference>
<dbReference type="Gene3D" id="1.10.20.10">
    <property type="entry name" value="Histone, subunit A"/>
    <property type="match status" value="1"/>
</dbReference>
<feature type="compositionally biased region" description="Basic and acidic residues" evidence="1">
    <location>
        <begin position="325"/>
        <end position="338"/>
    </location>
</feature>
<dbReference type="PANTHER" id="PTHR46338:SF1">
    <property type="entry name" value="TRANSCRIPTION INITIATION FACTOR TFIID SUBUNIT 8"/>
    <property type="match status" value="1"/>
</dbReference>
<gene>
    <name evidence="2" type="ORF">PTTG_25593</name>
</gene>
<feature type="region of interest" description="Disordered" evidence="1">
    <location>
        <begin position="161"/>
        <end position="216"/>
    </location>
</feature>
<evidence type="ECO:0008006" key="5">
    <source>
        <dbReference type="Google" id="ProtNLM"/>
    </source>
</evidence>
<evidence type="ECO:0000256" key="1">
    <source>
        <dbReference type="SAM" id="MobiDB-lite"/>
    </source>
</evidence>
<feature type="compositionally biased region" description="Pro residues" evidence="1">
    <location>
        <begin position="567"/>
        <end position="582"/>
    </location>
</feature>
<dbReference type="CDD" id="cd00076">
    <property type="entry name" value="HFD_SF"/>
    <property type="match status" value="1"/>
</dbReference>
<dbReference type="AlphaFoldDB" id="A0A180H1V3"/>
<proteinExistence type="predicted"/>
<feature type="region of interest" description="Disordered" evidence="1">
    <location>
        <begin position="304"/>
        <end position="345"/>
    </location>
</feature>
<reference evidence="2" key="1">
    <citation type="submission" date="2009-11" db="EMBL/GenBank/DDBJ databases">
        <authorList>
            <consortium name="The Broad Institute Genome Sequencing Platform"/>
            <person name="Ward D."/>
            <person name="Feldgarden M."/>
            <person name="Earl A."/>
            <person name="Young S.K."/>
            <person name="Zeng Q."/>
            <person name="Koehrsen M."/>
            <person name="Alvarado L."/>
            <person name="Berlin A."/>
            <person name="Bochicchio J."/>
            <person name="Borenstein D."/>
            <person name="Chapman S.B."/>
            <person name="Chen Z."/>
            <person name="Engels R."/>
            <person name="Freedman E."/>
            <person name="Gellesch M."/>
            <person name="Goldberg J."/>
            <person name="Griggs A."/>
            <person name="Gujja S."/>
            <person name="Heilman E."/>
            <person name="Heiman D."/>
            <person name="Hepburn T."/>
            <person name="Howarth C."/>
            <person name="Jen D."/>
            <person name="Larson L."/>
            <person name="Lewis B."/>
            <person name="Mehta T."/>
            <person name="Park D."/>
            <person name="Pearson M."/>
            <person name="Roberts A."/>
            <person name="Saif S."/>
            <person name="Shea T."/>
            <person name="Shenoy N."/>
            <person name="Sisk P."/>
            <person name="Stolte C."/>
            <person name="Sykes S."/>
            <person name="Thomson T."/>
            <person name="Walk T."/>
            <person name="White J."/>
            <person name="Yandava C."/>
            <person name="Izard J."/>
            <person name="Baranova O.V."/>
            <person name="Blanton J.M."/>
            <person name="Tanner A.C."/>
            <person name="Dewhirst F.E."/>
            <person name="Haas B."/>
            <person name="Nusbaum C."/>
            <person name="Birren B."/>
        </authorList>
    </citation>
    <scope>NUCLEOTIDE SEQUENCE [LARGE SCALE GENOMIC DNA]</scope>
    <source>
        <strain evidence="2">1-1 BBBD Race 1</strain>
    </source>
</reference>
<feature type="region of interest" description="Disordered" evidence="1">
    <location>
        <begin position="259"/>
        <end position="278"/>
    </location>
</feature>
<name>A0A180H1V3_PUCT1</name>
<reference evidence="3 4" key="3">
    <citation type="journal article" date="2017" name="G3 (Bethesda)">
        <title>Comparative analysis highlights variable genome content of wheat rusts and divergence of the mating loci.</title>
        <authorList>
            <person name="Cuomo C.A."/>
            <person name="Bakkeren G."/>
            <person name="Khalil H.B."/>
            <person name="Panwar V."/>
            <person name="Joly D."/>
            <person name="Linning R."/>
            <person name="Sakthikumar S."/>
            <person name="Song X."/>
            <person name="Adiconis X."/>
            <person name="Fan L."/>
            <person name="Goldberg J.M."/>
            <person name="Levin J.Z."/>
            <person name="Young S."/>
            <person name="Zeng Q."/>
            <person name="Anikster Y."/>
            <person name="Bruce M."/>
            <person name="Wang M."/>
            <person name="Yin C."/>
            <person name="McCallum B."/>
            <person name="Szabo L.J."/>
            <person name="Hulbert S."/>
            <person name="Chen X."/>
            <person name="Fellers J.P."/>
        </authorList>
    </citation>
    <scope>NUCLEOTIDE SEQUENCE</scope>
    <source>
        <strain evidence="4">Isolate 1-1 / race 1 (BBBD)</strain>
        <strain evidence="3">isolate 1-1 / race 1 (BBBD)</strain>
    </source>
</reference>
<accession>A0A180H1V3</accession>
<dbReference type="PANTHER" id="PTHR46338">
    <property type="entry name" value="TRANSCRIPTION INITIATION FACTOR TFIID SUBUNIT 8"/>
    <property type="match status" value="1"/>
</dbReference>
<dbReference type="Proteomes" id="UP000005240">
    <property type="component" value="Unassembled WGS sequence"/>
</dbReference>
<dbReference type="InterPro" id="IPR009072">
    <property type="entry name" value="Histone-fold"/>
</dbReference>
<protein>
    <recommendedName>
        <fullName evidence="5">Bromodomain associated domain-containing protein</fullName>
    </recommendedName>
</protein>
<feature type="region of interest" description="Disordered" evidence="1">
    <location>
        <begin position="613"/>
        <end position="651"/>
    </location>
</feature>
<organism evidence="2">
    <name type="scientific">Puccinia triticina (isolate 1-1 / race 1 (BBBD))</name>
    <name type="common">Brown leaf rust fungus</name>
    <dbReference type="NCBI Taxonomy" id="630390"/>
    <lineage>
        <taxon>Eukaryota</taxon>
        <taxon>Fungi</taxon>
        <taxon>Dikarya</taxon>
        <taxon>Basidiomycota</taxon>
        <taxon>Pucciniomycotina</taxon>
        <taxon>Pucciniomycetes</taxon>
        <taxon>Pucciniales</taxon>
        <taxon>Pucciniaceae</taxon>
        <taxon>Puccinia</taxon>
    </lineage>
</organism>